<protein>
    <submittedName>
        <fullName evidence="4">Putative short-chain dehydrogenase reductase sdr</fullName>
    </submittedName>
</protein>
<reference evidence="4 5" key="2">
    <citation type="submission" date="2015-05" db="EMBL/GenBank/DDBJ databases">
        <title>Distinctive expansion of gene families associated with plant cell wall degradation and secondary metabolism in the genomes of grapevine trunk pathogens.</title>
        <authorList>
            <person name="Lawrence D.P."/>
            <person name="Travadon R."/>
            <person name="Rolshausen P.E."/>
            <person name="Baumgartner K."/>
        </authorList>
    </citation>
    <scope>NUCLEOTIDE SEQUENCE [LARGE SCALE GENOMIC DNA]</scope>
    <source>
        <strain evidence="4">DS831</strain>
    </source>
</reference>
<dbReference type="PANTHER" id="PTHR24320:SF272">
    <property type="entry name" value="NAD(P)-BINDING ROSSMANN-FOLD SUPERFAMILY PROTEIN"/>
    <property type="match status" value="1"/>
</dbReference>
<proteinExistence type="inferred from homology"/>
<dbReference type="Pfam" id="PF00106">
    <property type="entry name" value="adh_short"/>
    <property type="match status" value="1"/>
</dbReference>
<dbReference type="GO" id="GO:0016491">
    <property type="term" value="F:oxidoreductase activity"/>
    <property type="evidence" value="ECO:0007669"/>
    <property type="project" value="UniProtKB-KW"/>
</dbReference>
<dbReference type="InterPro" id="IPR036291">
    <property type="entry name" value="NAD(P)-bd_dom_sf"/>
</dbReference>
<dbReference type="Proteomes" id="UP000034182">
    <property type="component" value="Unassembled WGS sequence"/>
</dbReference>
<evidence type="ECO:0000313" key="5">
    <source>
        <dbReference type="Proteomes" id="UP000034182"/>
    </source>
</evidence>
<dbReference type="AlphaFoldDB" id="A0A0G2G951"/>
<keyword evidence="2" id="KW-0560">Oxidoreductase</keyword>
<feature type="region of interest" description="Disordered" evidence="3">
    <location>
        <begin position="1"/>
        <end position="22"/>
    </location>
</feature>
<organism evidence="4 5">
    <name type="scientific">Diplodia seriata</name>
    <dbReference type="NCBI Taxonomy" id="420778"/>
    <lineage>
        <taxon>Eukaryota</taxon>
        <taxon>Fungi</taxon>
        <taxon>Dikarya</taxon>
        <taxon>Ascomycota</taxon>
        <taxon>Pezizomycotina</taxon>
        <taxon>Dothideomycetes</taxon>
        <taxon>Dothideomycetes incertae sedis</taxon>
        <taxon>Botryosphaeriales</taxon>
        <taxon>Botryosphaeriaceae</taxon>
        <taxon>Diplodia</taxon>
    </lineage>
</organism>
<dbReference type="PANTHER" id="PTHR24320">
    <property type="entry name" value="RETINOL DEHYDROGENASE"/>
    <property type="match status" value="1"/>
</dbReference>
<sequence length="346" mass="37272">MSERITPYAHLHTTPDGPGDQRPTALQVIKDEDLVGKWTDKRIFITGANQGLGLETARALHATGATLYLGVRALAKGEAARASILSTSPSSSPIHLIELSLDSFDSVRAAAAAFLAQSDTLNVLINNAGIMGNPYTLTPDGHEIQFATNHLGHFLLTALLLPALVAGSTSAFASRVVNLSSAGHKVHCDGQIDLSDLSWARRGYNPRKAYGATKTANILHANRVDALYGTGDRPVHALSVNPGGIFTGIFKNLSEEEIKEYEKYRKIFKSPEQGAATTVWCATAAALEGKGGLYCENVGEAEPAQIDEVTGTWKVFDVTYAPWAKGDEETERQLWEISEKMVGLRE</sequence>
<dbReference type="SUPFAM" id="SSF51735">
    <property type="entry name" value="NAD(P)-binding Rossmann-fold domains"/>
    <property type="match status" value="1"/>
</dbReference>
<reference evidence="4 5" key="1">
    <citation type="submission" date="2015-03" db="EMBL/GenBank/DDBJ databases">
        <authorList>
            <person name="Morales-Cruz A."/>
            <person name="Amrine K.C."/>
            <person name="Cantu D."/>
        </authorList>
    </citation>
    <scope>NUCLEOTIDE SEQUENCE [LARGE SCALE GENOMIC DNA]</scope>
    <source>
        <strain evidence="4">DS831</strain>
    </source>
</reference>
<dbReference type="Gene3D" id="3.40.50.720">
    <property type="entry name" value="NAD(P)-binding Rossmann-like Domain"/>
    <property type="match status" value="1"/>
</dbReference>
<gene>
    <name evidence="4" type="ORF">UCDDS831_g08796</name>
</gene>
<comment type="similarity">
    <text evidence="1">Belongs to the short-chain dehydrogenases/reductases (SDR) family.</text>
</comment>
<dbReference type="InterPro" id="IPR002347">
    <property type="entry name" value="SDR_fam"/>
</dbReference>
<accession>A0A0G2G951</accession>
<evidence type="ECO:0000256" key="1">
    <source>
        <dbReference type="ARBA" id="ARBA00006484"/>
    </source>
</evidence>
<evidence type="ECO:0000313" key="4">
    <source>
        <dbReference type="EMBL" id="KKY13685.1"/>
    </source>
</evidence>
<dbReference type="EMBL" id="LAQI01000270">
    <property type="protein sequence ID" value="KKY13685.1"/>
    <property type="molecule type" value="Genomic_DNA"/>
</dbReference>
<name>A0A0G2G951_9PEZI</name>
<comment type="caution">
    <text evidence="4">The sequence shown here is derived from an EMBL/GenBank/DDBJ whole genome shotgun (WGS) entry which is preliminary data.</text>
</comment>
<dbReference type="PRINTS" id="PR00081">
    <property type="entry name" value="GDHRDH"/>
</dbReference>
<evidence type="ECO:0000256" key="2">
    <source>
        <dbReference type="ARBA" id="ARBA00023002"/>
    </source>
</evidence>
<evidence type="ECO:0000256" key="3">
    <source>
        <dbReference type="SAM" id="MobiDB-lite"/>
    </source>
</evidence>